<dbReference type="SMART" id="SM00177">
    <property type="entry name" value="ARF"/>
    <property type="match status" value="1"/>
</dbReference>
<dbReference type="InterPro" id="IPR006689">
    <property type="entry name" value="Small_GTPase_ARF/SAR"/>
</dbReference>
<organism evidence="7 8">
    <name type="scientific">Synaphobranchus kaupii</name>
    <name type="common">Kaup's arrowtooth eel</name>
    <dbReference type="NCBI Taxonomy" id="118154"/>
    <lineage>
        <taxon>Eukaryota</taxon>
        <taxon>Metazoa</taxon>
        <taxon>Chordata</taxon>
        <taxon>Craniata</taxon>
        <taxon>Vertebrata</taxon>
        <taxon>Euteleostomi</taxon>
        <taxon>Actinopterygii</taxon>
        <taxon>Neopterygii</taxon>
        <taxon>Teleostei</taxon>
        <taxon>Anguilliformes</taxon>
        <taxon>Synaphobranchidae</taxon>
        <taxon>Synaphobranchus</taxon>
    </lineage>
</organism>
<comment type="similarity">
    <text evidence="1">Belongs to the arrestin family.</text>
</comment>
<dbReference type="Gene3D" id="3.40.50.300">
    <property type="entry name" value="P-loop containing nucleotide triphosphate hydrolases"/>
    <property type="match status" value="1"/>
</dbReference>
<feature type="domain" description="Arrestin C-terminal-like" evidence="6">
    <location>
        <begin position="348"/>
        <end position="475"/>
    </location>
</feature>
<evidence type="ECO:0000256" key="1">
    <source>
        <dbReference type="ARBA" id="ARBA00005298"/>
    </source>
</evidence>
<dbReference type="Gene3D" id="2.60.40.640">
    <property type="match status" value="2"/>
</dbReference>
<dbReference type="GO" id="GO:0097500">
    <property type="term" value="P:receptor localization to non-motile cilium"/>
    <property type="evidence" value="ECO:0007669"/>
    <property type="project" value="TreeGrafter"/>
</dbReference>
<dbReference type="InterPro" id="IPR051995">
    <property type="entry name" value="Ciliary_GTPase"/>
</dbReference>
<dbReference type="AlphaFoldDB" id="A0A9Q1GBN2"/>
<dbReference type="Proteomes" id="UP001152622">
    <property type="component" value="Chromosome 1"/>
</dbReference>
<dbReference type="SUPFAM" id="SSF52540">
    <property type="entry name" value="P-loop containing nucleoside triphosphate hydrolases"/>
    <property type="match status" value="1"/>
</dbReference>
<dbReference type="GO" id="GO:0005525">
    <property type="term" value="F:GTP binding"/>
    <property type="evidence" value="ECO:0007669"/>
    <property type="project" value="UniProtKB-KW"/>
</dbReference>
<dbReference type="GO" id="GO:0060170">
    <property type="term" value="C:ciliary membrane"/>
    <property type="evidence" value="ECO:0007669"/>
    <property type="project" value="TreeGrafter"/>
</dbReference>
<dbReference type="InterPro" id="IPR014752">
    <property type="entry name" value="Arrestin-like_C"/>
</dbReference>
<dbReference type="GO" id="GO:0097730">
    <property type="term" value="C:non-motile cilium"/>
    <property type="evidence" value="ECO:0007669"/>
    <property type="project" value="TreeGrafter"/>
</dbReference>
<dbReference type="InterPro" id="IPR014756">
    <property type="entry name" value="Ig_E-set"/>
</dbReference>
<evidence type="ECO:0000313" key="8">
    <source>
        <dbReference type="Proteomes" id="UP001152622"/>
    </source>
</evidence>
<proteinExistence type="inferred from homology"/>
<comment type="caution">
    <text evidence="7">The sequence shown here is derived from an EMBL/GenBank/DDBJ whole genome shotgun (WGS) entry which is preliminary data.</text>
</comment>
<dbReference type="Pfam" id="PF00339">
    <property type="entry name" value="Arrestin_N"/>
    <property type="match status" value="1"/>
</dbReference>
<feature type="binding site" evidence="4">
    <location>
        <begin position="69"/>
        <end position="72"/>
    </location>
    <ligand>
        <name>GTP</name>
        <dbReference type="ChEBI" id="CHEBI:37565"/>
    </ligand>
</feature>
<dbReference type="OrthoDB" id="2333384at2759"/>
<dbReference type="InterPro" id="IPR011021">
    <property type="entry name" value="Arrestin-like_N"/>
</dbReference>
<evidence type="ECO:0000313" key="7">
    <source>
        <dbReference type="EMBL" id="KAJ8380583.1"/>
    </source>
</evidence>
<sequence>MGRYDVSIFDLGGGERIRDIWKHYFSESHGVIFVVDSSDVQRMEETKDMLAKVLRHSRIMGKPVLLLANKQDRDGALHEADIIDRLSLEKLVLQSKCRCKIVPCSAVKAIGKKAIQNGLKWLLKTVAMDSDISERVQNDTAEQKEQEEKDRIERSERVRQAREERERRGQEEAEREGKTSDPEKEESIMANPFQPIGDIISEINYLVIKAKGKARALWAERIGNVTVVYHEKEKYFKLENYIIQEQKGEGQDYRTLLTGSGDTYSNVVVPGIHEYPFTFQIPQGNMPSSFKGAFGKIVYTLEAKLSRSMRAPSKTKTKFTFLSNQDQDSPQLMEPQFGMKEEKLKVFTSGKVSMNIKTERMGYLQGEGLKVTAEIDNSSSRKIVPKFSLYQKQSFFANGKRRVHTKNVLKEAGDAVPASTCQTVTKVLSIPNIVPTTILNCKVVHVEYRLKIYLDIPFAKDPEIKLPLVILPADSAFGKMVPTWPPS</sequence>
<dbReference type="PRINTS" id="PR00328">
    <property type="entry name" value="SAR1GTPBP"/>
</dbReference>
<gene>
    <name evidence="7" type="ORF">SKAU_G00013610</name>
</gene>
<reference evidence="7" key="1">
    <citation type="journal article" date="2023" name="Science">
        <title>Genome structures resolve the early diversification of teleost fishes.</title>
        <authorList>
            <person name="Parey E."/>
            <person name="Louis A."/>
            <person name="Montfort J."/>
            <person name="Bouchez O."/>
            <person name="Roques C."/>
            <person name="Iampietro C."/>
            <person name="Lluch J."/>
            <person name="Castinel A."/>
            <person name="Donnadieu C."/>
            <person name="Desvignes T."/>
            <person name="Floi Bucao C."/>
            <person name="Jouanno E."/>
            <person name="Wen M."/>
            <person name="Mejri S."/>
            <person name="Dirks R."/>
            <person name="Jansen H."/>
            <person name="Henkel C."/>
            <person name="Chen W.J."/>
            <person name="Zahm M."/>
            <person name="Cabau C."/>
            <person name="Klopp C."/>
            <person name="Thompson A.W."/>
            <person name="Robinson-Rechavi M."/>
            <person name="Braasch I."/>
            <person name="Lecointre G."/>
            <person name="Bobe J."/>
            <person name="Postlethwait J.H."/>
            <person name="Berthelot C."/>
            <person name="Roest Crollius H."/>
            <person name="Guiguen Y."/>
        </authorList>
    </citation>
    <scope>NUCLEOTIDE SEQUENCE</scope>
    <source>
        <strain evidence="7">WJC10195</strain>
    </source>
</reference>
<dbReference type="GO" id="GO:1905515">
    <property type="term" value="P:non-motile cilium assembly"/>
    <property type="evidence" value="ECO:0007669"/>
    <property type="project" value="TreeGrafter"/>
</dbReference>
<dbReference type="Pfam" id="PF00025">
    <property type="entry name" value="Arf"/>
    <property type="match status" value="1"/>
</dbReference>
<evidence type="ECO:0000259" key="6">
    <source>
        <dbReference type="SMART" id="SM01017"/>
    </source>
</evidence>
<dbReference type="GO" id="GO:0007399">
    <property type="term" value="P:nervous system development"/>
    <property type="evidence" value="ECO:0007669"/>
    <property type="project" value="UniProtKB-ARBA"/>
</dbReference>
<evidence type="ECO:0000256" key="3">
    <source>
        <dbReference type="ARBA" id="ARBA00023134"/>
    </source>
</evidence>
<name>A0A9Q1GBN2_SYNKA</name>
<dbReference type="SMART" id="SM01017">
    <property type="entry name" value="Arrestin_C"/>
    <property type="match status" value="1"/>
</dbReference>
<dbReference type="GO" id="GO:0003924">
    <property type="term" value="F:GTPase activity"/>
    <property type="evidence" value="ECO:0007669"/>
    <property type="project" value="InterPro"/>
</dbReference>
<dbReference type="InterPro" id="IPR027417">
    <property type="entry name" value="P-loop_NTPase"/>
</dbReference>
<dbReference type="EMBL" id="JAINUF010000001">
    <property type="protein sequence ID" value="KAJ8380583.1"/>
    <property type="molecule type" value="Genomic_DNA"/>
</dbReference>
<protein>
    <recommendedName>
        <fullName evidence="6">Arrestin C-terminal-like domain-containing protein</fullName>
    </recommendedName>
</protein>
<accession>A0A9Q1GBN2</accession>
<keyword evidence="8" id="KW-1185">Reference proteome</keyword>
<feature type="region of interest" description="Disordered" evidence="5">
    <location>
        <begin position="134"/>
        <end position="189"/>
    </location>
</feature>
<dbReference type="Pfam" id="PF02752">
    <property type="entry name" value="Arrestin_C"/>
    <property type="match status" value="1"/>
</dbReference>
<dbReference type="PANTHER" id="PTHR46090">
    <property type="entry name" value="ADP-RIBOSYLATION FACTOR-LIKE PROTEIN 13B"/>
    <property type="match status" value="1"/>
</dbReference>
<evidence type="ECO:0000256" key="2">
    <source>
        <dbReference type="ARBA" id="ARBA00022741"/>
    </source>
</evidence>
<evidence type="ECO:0000256" key="4">
    <source>
        <dbReference type="PIRSR" id="PIRSR606689-1"/>
    </source>
</evidence>
<keyword evidence="3 4" id="KW-0342">GTP-binding</keyword>
<feature type="binding site" evidence="4">
    <location>
        <position position="13"/>
    </location>
    <ligand>
        <name>GTP</name>
        <dbReference type="ChEBI" id="CHEBI:37565"/>
    </ligand>
</feature>
<dbReference type="InterPro" id="IPR011022">
    <property type="entry name" value="Arrestin_C-like"/>
</dbReference>
<dbReference type="PROSITE" id="PS51417">
    <property type="entry name" value="ARF"/>
    <property type="match status" value="1"/>
</dbReference>
<dbReference type="SUPFAM" id="SSF81296">
    <property type="entry name" value="E set domains"/>
    <property type="match status" value="2"/>
</dbReference>
<feature type="compositionally biased region" description="Basic and acidic residues" evidence="5">
    <location>
        <begin position="134"/>
        <end position="187"/>
    </location>
</feature>
<keyword evidence="2 4" id="KW-0547">Nucleotide-binding</keyword>
<evidence type="ECO:0000256" key="5">
    <source>
        <dbReference type="SAM" id="MobiDB-lite"/>
    </source>
</evidence>
<dbReference type="PANTHER" id="PTHR46090:SF2">
    <property type="entry name" value="ADP-RIBOSYLATION FACTOR-LIKE PROTEIN 13B"/>
    <property type="match status" value="1"/>
</dbReference>